<evidence type="ECO:0000313" key="3">
    <source>
        <dbReference type="Proteomes" id="UP000516437"/>
    </source>
</evidence>
<dbReference type="Proteomes" id="UP000516437">
    <property type="component" value="Chromosome 6"/>
</dbReference>
<organism evidence="2 3">
    <name type="scientific">Morella rubra</name>
    <name type="common">Chinese bayberry</name>
    <dbReference type="NCBI Taxonomy" id="262757"/>
    <lineage>
        <taxon>Eukaryota</taxon>
        <taxon>Viridiplantae</taxon>
        <taxon>Streptophyta</taxon>
        <taxon>Embryophyta</taxon>
        <taxon>Tracheophyta</taxon>
        <taxon>Spermatophyta</taxon>
        <taxon>Magnoliopsida</taxon>
        <taxon>eudicotyledons</taxon>
        <taxon>Gunneridae</taxon>
        <taxon>Pentapetalae</taxon>
        <taxon>rosids</taxon>
        <taxon>fabids</taxon>
        <taxon>Fagales</taxon>
        <taxon>Myricaceae</taxon>
        <taxon>Morella</taxon>
    </lineage>
</organism>
<dbReference type="PANTHER" id="PTHR33871:SF20">
    <property type="entry name" value="CALMODULIN-BINDING DOMAIN-CONTAINING PROTEIN"/>
    <property type="match status" value="1"/>
</dbReference>
<evidence type="ECO:0000256" key="1">
    <source>
        <dbReference type="SAM" id="MobiDB-lite"/>
    </source>
</evidence>
<proteinExistence type="predicted"/>
<evidence type="ECO:0000313" key="2">
    <source>
        <dbReference type="EMBL" id="KAB1210037.1"/>
    </source>
</evidence>
<dbReference type="AlphaFoldDB" id="A0A6A1VDZ1"/>
<protein>
    <submittedName>
        <fullName evidence="2">Uncharacterized protein</fullName>
    </submittedName>
</protein>
<keyword evidence="3" id="KW-1185">Reference proteome</keyword>
<feature type="compositionally biased region" description="Basic and acidic residues" evidence="1">
    <location>
        <begin position="118"/>
        <end position="132"/>
    </location>
</feature>
<reference evidence="2 3" key="1">
    <citation type="journal article" date="2019" name="Plant Biotechnol. J.">
        <title>The red bayberry genome and genetic basis of sex determination.</title>
        <authorList>
            <person name="Jia H.M."/>
            <person name="Jia H.J."/>
            <person name="Cai Q.L."/>
            <person name="Wang Y."/>
            <person name="Zhao H.B."/>
            <person name="Yang W.F."/>
            <person name="Wang G.Y."/>
            <person name="Li Y.H."/>
            <person name="Zhan D.L."/>
            <person name="Shen Y.T."/>
            <person name="Niu Q.F."/>
            <person name="Chang L."/>
            <person name="Qiu J."/>
            <person name="Zhao L."/>
            <person name="Xie H.B."/>
            <person name="Fu W.Y."/>
            <person name="Jin J."/>
            <person name="Li X.W."/>
            <person name="Jiao Y."/>
            <person name="Zhou C.C."/>
            <person name="Tu T."/>
            <person name="Chai C.Y."/>
            <person name="Gao J.L."/>
            <person name="Fan L.J."/>
            <person name="van de Weg E."/>
            <person name="Wang J.Y."/>
            <person name="Gao Z.S."/>
        </authorList>
    </citation>
    <scope>NUCLEOTIDE SEQUENCE [LARGE SCALE GENOMIC DNA]</scope>
    <source>
        <tissue evidence="2">Leaves</tissue>
    </source>
</reference>
<dbReference type="EMBL" id="RXIC02000024">
    <property type="protein sequence ID" value="KAB1210037.1"/>
    <property type="molecule type" value="Genomic_DNA"/>
</dbReference>
<accession>A0A6A1VDZ1</accession>
<dbReference type="PANTHER" id="PTHR33871">
    <property type="entry name" value="OS05G0503100 PROTEIN-RELATED"/>
    <property type="match status" value="1"/>
</dbReference>
<feature type="compositionally biased region" description="Polar residues" evidence="1">
    <location>
        <begin position="98"/>
        <end position="109"/>
    </location>
</feature>
<gene>
    <name evidence="2" type="ORF">CJ030_MR6G019431</name>
</gene>
<dbReference type="OrthoDB" id="1922230at2759"/>
<feature type="region of interest" description="Disordered" evidence="1">
    <location>
        <begin position="1"/>
        <end position="29"/>
    </location>
</feature>
<sequence>MGCCLSTTKSHSAHKTGSTDQQFPAKSPVTETDLTCVRHHRTPPPPPLEEESVKEVLSETPIVYRARNPIPVEEKVTEIPIETKGLSLIPKAEKDVSEASQISESFSLSTTTTTTTIAEKKEEDEAMSKGNKEVGQSAPNRPQPRGPRKRPHTGEVASRRIIPARGSSEARTGRLNVGTTGVRRDSCEGLGGRSRSPATRTGGGAGRVSGKGTIRAGGPSMESRVQSKQSSGDKEEPSDGVPQQANDSLDNPLVSLECFIFL</sequence>
<feature type="region of interest" description="Disordered" evidence="1">
    <location>
        <begin position="91"/>
        <end position="249"/>
    </location>
</feature>
<name>A0A6A1VDZ1_9ROSI</name>
<comment type="caution">
    <text evidence="2">The sequence shown here is derived from an EMBL/GenBank/DDBJ whole genome shotgun (WGS) entry which is preliminary data.</text>
</comment>